<dbReference type="VEuPathDB" id="GiardiaDB:SS50377_24909"/>
<dbReference type="InterPro" id="IPR001005">
    <property type="entry name" value="SANT/Myb"/>
</dbReference>
<dbReference type="Gene3D" id="1.10.10.60">
    <property type="entry name" value="Homeodomain-like"/>
    <property type="match status" value="1"/>
</dbReference>
<evidence type="ECO:0000313" key="6">
    <source>
        <dbReference type="Proteomes" id="UP000018208"/>
    </source>
</evidence>
<gene>
    <name evidence="2" type="ORF">SS50377_16803</name>
    <name evidence="3" type="ORF">SS50377_16807</name>
    <name evidence="4" type="ORF">SS50377_24909</name>
    <name evidence="5" type="ORF">SS50377_24914</name>
</gene>
<sequence length="143" mass="16818">MEKAEKESLEILRRIEACFKGQLLGELLHAKSTHPTKQFWTKQQDEMLHYLKQTHLLSYGQLAQHINEQTQSTFTAKQCQQHWTRVIQPGIVKGRWSQEEDHMLKMLITDQQLSCRVASKVLTTRTSQQIWKRCRDMGIDALQ</sequence>
<organism evidence="3">
    <name type="scientific">Spironucleus salmonicida</name>
    <dbReference type="NCBI Taxonomy" id="348837"/>
    <lineage>
        <taxon>Eukaryota</taxon>
        <taxon>Metamonada</taxon>
        <taxon>Diplomonadida</taxon>
        <taxon>Hexamitidae</taxon>
        <taxon>Hexamitinae</taxon>
        <taxon>Spironucleus</taxon>
    </lineage>
</organism>
<accession>V6LFW3</accession>
<keyword evidence="3" id="KW-0238">DNA-binding</keyword>
<name>V6LFW3_9EUKA</name>
<dbReference type="Proteomes" id="UP000018208">
    <property type="component" value="Unassembled WGS sequence"/>
</dbReference>
<keyword evidence="6" id="KW-1185">Reference proteome</keyword>
<reference evidence="3 4" key="1">
    <citation type="journal article" date="2014" name="PLoS Genet.">
        <title>The Genome of Spironucleus salmonicida Highlights a Fish Pathogen Adapted to Fluctuating Environments.</title>
        <authorList>
            <person name="Xu F."/>
            <person name="Jerlstrom-Hultqvist J."/>
            <person name="Einarsson E."/>
            <person name="Astvaldsson A."/>
            <person name="Svard S.G."/>
            <person name="Andersson J.O."/>
        </authorList>
    </citation>
    <scope>NUCLEOTIDE SEQUENCE</scope>
    <source>
        <strain evidence="4">ATCC 50377</strain>
    </source>
</reference>
<reference evidence="4" key="2">
    <citation type="submission" date="2020-12" db="EMBL/GenBank/DDBJ databases">
        <title>New Spironucleus salmonicida genome in near-complete chromosomes.</title>
        <authorList>
            <person name="Xu F."/>
            <person name="Kurt Z."/>
            <person name="Jimenez-Gonzalez A."/>
            <person name="Astvaldsson A."/>
            <person name="Andersson J.O."/>
            <person name="Svard S.G."/>
        </authorList>
    </citation>
    <scope>NUCLEOTIDE SEQUENCE</scope>
    <source>
        <strain evidence="4">ATCC 50377</strain>
    </source>
</reference>
<dbReference type="VEuPathDB" id="GiardiaDB:SS50377_24914"/>
<dbReference type="AlphaFoldDB" id="V6LFW3"/>
<dbReference type="EMBL" id="KI546136">
    <property type="protein sequence ID" value="EST43441.1"/>
    <property type="molecule type" value="Genomic_DNA"/>
</dbReference>
<protein>
    <submittedName>
        <fullName evidence="3">Myb-like DNA-binding domain-containing protein</fullName>
    </submittedName>
</protein>
<dbReference type="EMBL" id="KI546136">
    <property type="protein sequence ID" value="EST43445.1"/>
    <property type="molecule type" value="Genomic_DNA"/>
</dbReference>
<dbReference type="GO" id="GO:0003677">
    <property type="term" value="F:DNA binding"/>
    <property type="evidence" value="ECO:0007669"/>
    <property type="project" value="UniProtKB-KW"/>
</dbReference>
<feature type="domain" description="Myb-like" evidence="1">
    <location>
        <begin position="36"/>
        <end position="89"/>
    </location>
</feature>
<evidence type="ECO:0000313" key="5">
    <source>
        <dbReference type="EMBL" id="KAH0572801.1"/>
    </source>
</evidence>
<dbReference type="Pfam" id="PF13921">
    <property type="entry name" value="Myb_DNA-bind_6"/>
    <property type="match status" value="1"/>
</dbReference>
<dbReference type="InterPro" id="IPR009057">
    <property type="entry name" value="Homeodomain-like_sf"/>
</dbReference>
<dbReference type="OrthoDB" id="2143914at2759"/>
<dbReference type="EMBL" id="AUWU02000005">
    <property type="protein sequence ID" value="KAH0572801.1"/>
    <property type="molecule type" value="Genomic_DNA"/>
</dbReference>
<dbReference type="SMART" id="SM00717">
    <property type="entry name" value="SANT"/>
    <property type="match status" value="2"/>
</dbReference>
<proteinExistence type="predicted"/>
<feature type="domain" description="Myb-like" evidence="1">
    <location>
        <begin position="92"/>
        <end position="140"/>
    </location>
</feature>
<evidence type="ECO:0000259" key="1">
    <source>
        <dbReference type="SMART" id="SM00717"/>
    </source>
</evidence>
<evidence type="ECO:0000313" key="3">
    <source>
        <dbReference type="EMBL" id="EST43445.1"/>
    </source>
</evidence>
<evidence type="ECO:0000313" key="4">
    <source>
        <dbReference type="EMBL" id="KAH0572796.1"/>
    </source>
</evidence>
<dbReference type="SUPFAM" id="SSF46689">
    <property type="entry name" value="Homeodomain-like"/>
    <property type="match status" value="2"/>
</dbReference>
<evidence type="ECO:0000313" key="2">
    <source>
        <dbReference type="EMBL" id="EST43441.1"/>
    </source>
</evidence>
<dbReference type="EMBL" id="AUWU02000005">
    <property type="protein sequence ID" value="KAH0572796.1"/>
    <property type="molecule type" value="Genomic_DNA"/>
</dbReference>